<evidence type="ECO:0000313" key="1">
    <source>
        <dbReference type="EMBL" id="KAK9322286.1"/>
    </source>
</evidence>
<protein>
    <submittedName>
        <fullName evidence="1">Uncharacterized protein</fullName>
    </submittedName>
</protein>
<dbReference type="Proteomes" id="UP001489719">
    <property type="component" value="Unassembled WGS sequence"/>
</dbReference>
<reference evidence="2" key="1">
    <citation type="journal article" date="2024" name="Front. Bioeng. Biotechnol.">
        <title>Genome-scale model development and genomic sequencing of the oleaginous clade Lipomyces.</title>
        <authorList>
            <person name="Czajka J.J."/>
            <person name="Han Y."/>
            <person name="Kim J."/>
            <person name="Mondo S.J."/>
            <person name="Hofstad B.A."/>
            <person name="Robles A."/>
            <person name="Haridas S."/>
            <person name="Riley R."/>
            <person name="LaButti K."/>
            <person name="Pangilinan J."/>
            <person name="Andreopoulos W."/>
            <person name="Lipzen A."/>
            <person name="Yan J."/>
            <person name="Wang M."/>
            <person name="Ng V."/>
            <person name="Grigoriev I.V."/>
            <person name="Spatafora J.W."/>
            <person name="Magnuson J.K."/>
            <person name="Baker S.E."/>
            <person name="Pomraning K.R."/>
        </authorList>
    </citation>
    <scope>NUCLEOTIDE SEQUENCE [LARGE SCALE GENOMIC DNA]</scope>
    <source>
        <strain evidence="2">CBS 10300</strain>
    </source>
</reference>
<gene>
    <name evidence="1" type="ORF">V1517DRAFT_308177</name>
</gene>
<proteinExistence type="predicted"/>
<accession>A0ACC3TN36</accession>
<dbReference type="EMBL" id="MU970080">
    <property type="protein sequence ID" value="KAK9322286.1"/>
    <property type="molecule type" value="Genomic_DNA"/>
</dbReference>
<sequence length="460" mass="51742">MEKTRELSGLDLHTFSRDVVIKMAIIFVGALDEELLKKSLNDVITNHYPIFGSRLKSKSGGLFDYAIPAEFDENNRPFEWLTKDKSAQSISVDFDIRKLFLTSSNNAMAIPIQMSGLNDYSRLFTVQETSHKSYLNKNRSMVSIYCSKYSDYTAFLFAASHMLCDGHGLRLLLTAWEDALHGRPVTPIQTDYVVPPSQIIGSELCPIQPLSTWQMIRIAANVGWQILRNGKAVPKRLSFSLEFIESLRKKCQQMTKLPISKYDILCAIATKLSAVGRTGRDFDKMVVGTVANIRNRVAGNENYPHNFVMVICDTLSSNEISKMTFLELVVRLKSYSSKFTKGPNELLSMFNLMEKNKPQPCAPYPFDFALGVTHWGNFRFQSLDFSVAACDKNIDGAGLVKVFEPFMEISLITNVCVVLFDDGLLGSGRAILNLALFKSHWAKAEKELGGIENYLKRLIS</sequence>
<organism evidence="1 2">
    <name type="scientific">Lipomyces orientalis</name>
    <dbReference type="NCBI Taxonomy" id="1233043"/>
    <lineage>
        <taxon>Eukaryota</taxon>
        <taxon>Fungi</taxon>
        <taxon>Dikarya</taxon>
        <taxon>Ascomycota</taxon>
        <taxon>Saccharomycotina</taxon>
        <taxon>Lipomycetes</taxon>
        <taxon>Lipomycetales</taxon>
        <taxon>Lipomycetaceae</taxon>
        <taxon>Lipomyces</taxon>
    </lineage>
</organism>
<keyword evidence="2" id="KW-1185">Reference proteome</keyword>
<comment type="caution">
    <text evidence="1">The sequence shown here is derived from an EMBL/GenBank/DDBJ whole genome shotgun (WGS) entry which is preliminary data.</text>
</comment>
<evidence type="ECO:0000313" key="2">
    <source>
        <dbReference type="Proteomes" id="UP001489719"/>
    </source>
</evidence>
<name>A0ACC3TN36_9ASCO</name>